<gene>
    <name evidence="2" type="primary">RvY_06697-1</name>
    <name evidence="2" type="synonym">RvY_06697.1</name>
    <name evidence="2" type="ORF">RvY_06697</name>
</gene>
<comment type="caution">
    <text evidence="2">The sequence shown here is derived from an EMBL/GenBank/DDBJ whole genome shotgun (WGS) entry which is preliminary data.</text>
</comment>
<evidence type="ECO:0000313" key="3">
    <source>
        <dbReference type="Proteomes" id="UP000186922"/>
    </source>
</evidence>
<dbReference type="InterPro" id="IPR029064">
    <property type="entry name" value="Ribosomal_eL30-like_sf"/>
</dbReference>
<organism evidence="2 3">
    <name type="scientific">Ramazzottius varieornatus</name>
    <name type="common">Water bear</name>
    <name type="synonym">Tardigrade</name>
    <dbReference type="NCBI Taxonomy" id="947166"/>
    <lineage>
        <taxon>Eukaryota</taxon>
        <taxon>Metazoa</taxon>
        <taxon>Ecdysozoa</taxon>
        <taxon>Tardigrada</taxon>
        <taxon>Eutardigrada</taxon>
        <taxon>Parachela</taxon>
        <taxon>Hypsibioidea</taxon>
        <taxon>Ramazzottiidae</taxon>
        <taxon>Ramazzottius</taxon>
    </lineage>
</organism>
<dbReference type="Proteomes" id="UP000186922">
    <property type="component" value="Unassembled WGS sequence"/>
</dbReference>
<dbReference type="PANTHER" id="PTHR10411:SF8">
    <property type="entry name" value="FI09246P"/>
    <property type="match status" value="1"/>
</dbReference>
<dbReference type="GO" id="GO:0005634">
    <property type="term" value="C:nucleus"/>
    <property type="evidence" value="ECO:0007669"/>
    <property type="project" value="InterPro"/>
</dbReference>
<evidence type="ECO:0000256" key="1">
    <source>
        <dbReference type="SAM" id="MobiDB-lite"/>
    </source>
</evidence>
<dbReference type="InterPro" id="IPR024824">
    <property type="entry name" value="GADD45"/>
</dbReference>
<dbReference type="PANTHER" id="PTHR10411">
    <property type="entry name" value="GROWTH ARREST AND DNA DAMAGE-INDUCIBLE PROTEIN GADD45"/>
    <property type="match status" value="1"/>
</dbReference>
<accession>A0A1D1V911</accession>
<dbReference type="GO" id="GO:0051726">
    <property type="term" value="P:regulation of cell cycle"/>
    <property type="evidence" value="ECO:0007669"/>
    <property type="project" value="InterPro"/>
</dbReference>
<evidence type="ECO:0008006" key="4">
    <source>
        <dbReference type="Google" id="ProtNLM"/>
    </source>
</evidence>
<reference evidence="2 3" key="1">
    <citation type="journal article" date="2016" name="Nat. Commun.">
        <title>Extremotolerant tardigrade genome and improved radiotolerance of human cultured cells by tardigrade-unique protein.</title>
        <authorList>
            <person name="Hashimoto T."/>
            <person name="Horikawa D.D."/>
            <person name="Saito Y."/>
            <person name="Kuwahara H."/>
            <person name="Kozuka-Hata H."/>
            <person name="Shin-I T."/>
            <person name="Minakuchi Y."/>
            <person name="Ohishi K."/>
            <person name="Motoyama A."/>
            <person name="Aizu T."/>
            <person name="Enomoto A."/>
            <person name="Kondo K."/>
            <person name="Tanaka S."/>
            <person name="Hara Y."/>
            <person name="Koshikawa S."/>
            <person name="Sagara H."/>
            <person name="Miura T."/>
            <person name="Yokobori S."/>
            <person name="Miyagawa K."/>
            <person name="Suzuki Y."/>
            <person name="Kubo T."/>
            <person name="Oyama M."/>
            <person name="Kohara Y."/>
            <person name="Fujiyama A."/>
            <person name="Arakawa K."/>
            <person name="Katayama T."/>
            <person name="Toyoda A."/>
            <person name="Kunieda T."/>
        </authorList>
    </citation>
    <scope>NUCLEOTIDE SEQUENCE [LARGE SCALE GENOMIC DNA]</scope>
    <source>
        <strain evidence="2 3">YOKOZUNA-1</strain>
    </source>
</reference>
<feature type="region of interest" description="Disordered" evidence="1">
    <location>
        <begin position="16"/>
        <end position="47"/>
    </location>
</feature>
<keyword evidence="3" id="KW-1185">Reference proteome</keyword>
<dbReference type="GO" id="GO:0005737">
    <property type="term" value="C:cytoplasm"/>
    <property type="evidence" value="ECO:0007669"/>
    <property type="project" value="TreeGrafter"/>
</dbReference>
<dbReference type="AlphaFoldDB" id="A0A1D1V911"/>
<evidence type="ECO:0000313" key="2">
    <source>
        <dbReference type="EMBL" id="GAU95008.1"/>
    </source>
</evidence>
<dbReference type="Gene3D" id="3.30.1330.30">
    <property type="match status" value="1"/>
</dbReference>
<proteinExistence type="predicted"/>
<dbReference type="OrthoDB" id="5976967at2759"/>
<dbReference type="STRING" id="947166.A0A1D1V911"/>
<dbReference type="EMBL" id="BDGG01000003">
    <property type="protein sequence ID" value="GAU95008.1"/>
    <property type="molecule type" value="Genomic_DNA"/>
</dbReference>
<protein>
    <recommendedName>
        <fullName evidence="4">Ribosomal protein L7Ae/L30e/S12e/Gadd45 domain-containing protein</fullName>
    </recommendedName>
</protein>
<name>A0A1D1V911_RAMVA</name>
<sequence>MGVMCKTVNAEVMMLPPDRQDSSCSDAGISSEGATQSSDEEKTTVAPLPLRVPLAPSARASSYGTLPRRCTLDLRVSLKSEWETNLEKALKQSLYKARSQYRTRVGLCQSLRVLEFQPRSVVMCILPVTNSHGDSLSHVQMLLIQAYCTENSIRILQVRCPENLLNIVKHSNETDIEDEEGGFADEDDDDEGIVLIVRGASDSALMPCDTELLAAYDVAVAVSSGTPTVSLSACC</sequence>